<dbReference type="Pfam" id="PF13012">
    <property type="entry name" value="MitMem_reg"/>
    <property type="match status" value="1"/>
</dbReference>
<evidence type="ECO:0000259" key="3">
    <source>
        <dbReference type="PROSITE" id="PS50249"/>
    </source>
</evidence>
<dbReference type="GO" id="GO:0008237">
    <property type="term" value="F:metallopeptidase activity"/>
    <property type="evidence" value="ECO:0007669"/>
    <property type="project" value="InterPro"/>
</dbReference>
<dbReference type="Gene3D" id="3.40.140.10">
    <property type="entry name" value="Cytidine Deaminase, domain 2"/>
    <property type="match status" value="1"/>
</dbReference>
<dbReference type="InterPro" id="IPR033859">
    <property type="entry name" value="MPN_CSN6"/>
</dbReference>
<evidence type="ECO:0000256" key="2">
    <source>
        <dbReference type="RuleBase" id="RU367006"/>
    </source>
</evidence>
<dbReference type="InterPro" id="IPR000555">
    <property type="entry name" value="JAMM/MPN+_dom"/>
</dbReference>
<proteinExistence type="inferred from homology"/>
<comment type="subcellular location">
    <subcellularLocation>
        <location evidence="2">Cytoplasm</location>
    </subcellularLocation>
    <subcellularLocation>
        <location evidence="2">Nucleus</location>
    </subcellularLocation>
</comment>
<dbReference type="EMBL" id="PQFF01000162">
    <property type="protein sequence ID" value="RHZ77808.1"/>
    <property type="molecule type" value="Genomic_DNA"/>
</dbReference>
<feature type="domain" description="MPN" evidence="3">
    <location>
        <begin position="38"/>
        <end position="174"/>
    </location>
</feature>
<dbReference type="Pfam" id="PF01398">
    <property type="entry name" value="JAB"/>
    <property type="match status" value="1"/>
</dbReference>
<gene>
    <name evidence="4" type="ORF">Glove_172g56</name>
</gene>
<dbReference type="STRING" id="1348612.A0A397ITZ5"/>
<dbReference type="PANTHER" id="PTHR10540">
    <property type="entry name" value="EUKARYOTIC TRANSLATION INITIATION FACTOR 3 SUBUNIT F-RELATED"/>
    <property type="match status" value="1"/>
</dbReference>
<comment type="function">
    <text evidence="2">Component of the COP9 signalosome complex (CSN), a complex involved in various cellular and developmental processes.</text>
</comment>
<organism evidence="4 5">
    <name type="scientific">Diversispora epigaea</name>
    <dbReference type="NCBI Taxonomy" id="1348612"/>
    <lineage>
        <taxon>Eukaryota</taxon>
        <taxon>Fungi</taxon>
        <taxon>Fungi incertae sedis</taxon>
        <taxon>Mucoromycota</taxon>
        <taxon>Glomeromycotina</taxon>
        <taxon>Glomeromycetes</taxon>
        <taxon>Diversisporales</taxon>
        <taxon>Diversisporaceae</taxon>
        <taxon>Diversispora</taxon>
    </lineage>
</organism>
<evidence type="ECO:0000313" key="5">
    <source>
        <dbReference type="Proteomes" id="UP000266861"/>
    </source>
</evidence>
<dbReference type="OrthoDB" id="1378at2759"/>
<comment type="caution">
    <text evidence="4">The sequence shown here is derived from an EMBL/GenBank/DDBJ whole genome shotgun (WGS) entry which is preliminary data.</text>
</comment>
<evidence type="ECO:0000313" key="4">
    <source>
        <dbReference type="EMBL" id="RHZ77808.1"/>
    </source>
</evidence>
<dbReference type="GO" id="GO:0005737">
    <property type="term" value="C:cytoplasm"/>
    <property type="evidence" value="ECO:0007669"/>
    <property type="project" value="UniProtKB-SubCell"/>
</dbReference>
<keyword evidence="2" id="KW-0736">Signalosome</keyword>
<dbReference type="CDD" id="cd08063">
    <property type="entry name" value="MPN_CSN6"/>
    <property type="match status" value="1"/>
</dbReference>
<dbReference type="GO" id="GO:0000338">
    <property type="term" value="P:protein deneddylation"/>
    <property type="evidence" value="ECO:0007669"/>
    <property type="project" value="InterPro"/>
</dbReference>
<dbReference type="GO" id="GO:0008180">
    <property type="term" value="C:COP9 signalosome"/>
    <property type="evidence" value="ECO:0007669"/>
    <property type="project" value="UniProtKB-UniRule"/>
</dbReference>
<protein>
    <recommendedName>
        <fullName evidence="2">COP9 signalosome complex subunit 6</fullName>
    </recommendedName>
</protein>
<reference evidence="4 5" key="1">
    <citation type="submission" date="2018-08" db="EMBL/GenBank/DDBJ databases">
        <title>Genome and evolution of the arbuscular mycorrhizal fungus Diversispora epigaea (formerly Glomus versiforme) and its bacterial endosymbionts.</title>
        <authorList>
            <person name="Sun X."/>
            <person name="Fei Z."/>
            <person name="Harrison M."/>
        </authorList>
    </citation>
    <scope>NUCLEOTIDE SEQUENCE [LARGE SCALE GENOMIC DNA]</scope>
    <source>
        <strain evidence="4 5">IT104</strain>
    </source>
</reference>
<dbReference type="PANTHER" id="PTHR10540:SF8">
    <property type="entry name" value="COP9 SIGNALOSOME COMPLEX SUBUNIT 6"/>
    <property type="match status" value="1"/>
</dbReference>
<keyword evidence="2" id="KW-0539">Nucleus</keyword>
<dbReference type="AlphaFoldDB" id="A0A397ITZ5"/>
<dbReference type="SMART" id="SM00232">
    <property type="entry name" value="JAB_MPN"/>
    <property type="match status" value="1"/>
</dbReference>
<dbReference type="Proteomes" id="UP000266861">
    <property type="component" value="Unassembled WGS sequence"/>
</dbReference>
<keyword evidence="5" id="KW-1185">Reference proteome</keyword>
<sequence length="333" mass="37544">MTDTDINMEIITPEGETPQQVIVSPLVSNAPNNSGLMVSLHPLTLLNISDHFTRIKMQQQLQNPQVIGALVGTQNGRDVEITNSYELDITVIDGKVVINHEYFLTKSEQFSQVFPKFDFLGWYTMGPYPTEADIEIHKQMMKFNESPLFLQMNPFEMVTSKNLPITVYESIIDIIDGQAHTLFIKSQYKIETGEAERIAVDHVAHTVLGEGGEGSSLIAHLTTQRNAIQMLHTRIKLLHQYLDLSNSKQAPVDHDILRQIAALCNRLPTIDSLDFKQEFLTEYNDVLLTSYLATITKGTNSINELVDKFNIATSTSRQSGRGRHQTHQGFPNF</sequence>
<accession>A0A397ITZ5</accession>
<dbReference type="InterPro" id="IPR037518">
    <property type="entry name" value="MPN"/>
</dbReference>
<comment type="similarity">
    <text evidence="1 2">Belongs to the peptidase M67A family. CSN6 subfamily.</text>
</comment>
<name>A0A397ITZ5_9GLOM</name>
<dbReference type="InterPro" id="IPR024969">
    <property type="entry name" value="EIF3F/CSN6-like_C"/>
</dbReference>
<evidence type="ECO:0000256" key="1">
    <source>
        <dbReference type="ARBA" id="ARBA00010893"/>
    </source>
</evidence>
<keyword evidence="2" id="KW-0963">Cytoplasm</keyword>
<dbReference type="PROSITE" id="PS50249">
    <property type="entry name" value="MPN"/>
    <property type="match status" value="1"/>
</dbReference>